<feature type="compositionally biased region" description="Low complexity" evidence="1">
    <location>
        <begin position="710"/>
        <end position="724"/>
    </location>
</feature>
<feature type="region of interest" description="Disordered" evidence="1">
    <location>
        <begin position="1533"/>
        <end position="1564"/>
    </location>
</feature>
<comment type="caution">
    <text evidence="3">The sequence shown here is derived from an EMBL/GenBank/DDBJ whole genome shotgun (WGS) entry which is preliminary data.</text>
</comment>
<feature type="transmembrane region" description="Helical" evidence="2">
    <location>
        <begin position="1104"/>
        <end position="1125"/>
    </location>
</feature>
<feature type="compositionally biased region" description="Pro residues" evidence="1">
    <location>
        <begin position="1553"/>
        <end position="1564"/>
    </location>
</feature>
<evidence type="ECO:0000313" key="4">
    <source>
        <dbReference type="Proteomes" id="UP001488805"/>
    </source>
</evidence>
<dbReference type="EMBL" id="JBCEZU010000575">
    <property type="protein sequence ID" value="KAK9516974.1"/>
    <property type="molecule type" value="Genomic_DNA"/>
</dbReference>
<feature type="region of interest" description="Disordered" evidence="1">
    <location>
        <begin position="120"/>
        <end position="146"/>
    </location>
</feature>
<sequence>MAGLVSSVGLVVMLEALMHARGRRAVFLGMTVLVTVIAADSPVADESLLASTNPPVGFPGHGPTGFKPSALPASSYTAFEDPDSPGAPPSISEPNHVVRTADMAHFQWGRVAFENSKSLAASEVPAEEPPPLATPPLSPSEPILGSSPQLEAAKFFTDWKLARTKSSTQSLSLSATPTRSQLQPQSNTSMASLSPSTRSTTPQPDPNSEQKTINKQQSGASEQTEAIVTSFPVQPLQPPKLSFTDFAADESFSRILDVNQLSPSSAPLKDNKPMRDINSLPNPDEILAPGYDVPFIAPQPTSPSSEPTEVPLEDFYPTNTMEVDWGSGDYLETMSFLNADEEDYSLVTKVPSDSYDLEDYTESYDTSFPSRVGVSPSSLQPLHVSRSPSLTTAYSATVPLKSVDPSSLSSTVHYTLDPTPTANSDMPDASDLDWPDTFTIQPTDVLLPDMNSLEYYVTQLTKESNGSDTGAEHRGIVTVVPVSATDVTPTGSATNDTTLTEDESSGDPSGFEPKDESTPVVTTEESPQLVNSSEPFLDPSIVPSHFFDPSSSTWRGQVSTTVWSAHTLTVGLDSTVLTEAMLPSVTPLLPDDVIFSSSLTDVHWFVTESFPSSTIHTTPVLTATVAFSTVSTEPAANTTAGVTELTAQDPTVTTEQTLNVTSVSTEPTSNITSGVLGDQGVTEDRVDVPATMTLIPTSSEANTDSAVPETTAATSTSHQATTRAPATTEASTSVNVIFTTSGRTTTTAPTSRTYLCNLDRLAYLVKIGFPSGATVGYAKSQLRDILKGEFNKSMELQVVDPPPKFVFRVVSGPVVYTAISVINALRRSGRRFLSLTPNWTTPDHKYQVHTVLQFVPGHIDVRFCNFSESVEKGLTMAFAEVRRRSKESTNFTVHIVNITMAAPKYQDQRLVRQPVDLTFTVRGSRGYLVGSEVSNALMKLTMVEFSYYMGFPVLQIAEPFHYPELNTSQLLRSSWVRTVLLGVLDQKAGERTFQANMERRVAMLLEEATGSVRRVKRATLIGNSSVQVVSASRLVGADHPLEIVYFVEGPRGQRTPAAQTANLLNSLDVQRAAIVLGYRVQGILAQPVEKAAALPSDAENTNTWIVVGVVIPLIVVIVIISILYWKLCRTDKLEFQPDAMTSIQQRQKLQAPSVKGFDFAKLHLGQHCKDDVMVIQEPAPSGPGPGPLPLSLKDGLSPSENGEIPTPMSKSSTKASRSGRRRERISPSDGDSMVSDRSSERESTEENLRAHATPNDSKHNRKVPINVLNGKNRIGPPPMNGTNEQLSSASIFEHVDRMSRATDASRRLPNKIQLIAMQPMPVPPLHSPPINGKVSDTNLINKEIQVALRHKSEIEHHRNKIRLRAKRKGHYDFPAMDDMTSGLGDAKDQDRIYQKAQIQIDKILDPDAQMPPIFMESKKCSRGRRSPKQRMKEQLNGGLMEADKDHLITEDSDAVYRKCPGVNNVAYVSDPDQGPGSPHRSPSPTDDVFLGPASSPPGHAPPPPPYMPPQPSIEEARQQMHSLLDDAFALVSPTSQGSSAGITLPGVNAKPPVSSPPGRGPRPWGPSYQTLGPFPSRFTELSLSPPPVQGLTPRQGLGSSYLPPGEAAGQCEQLQPDSLYSSRGLYADELPSSARPRPVGGTTGAQLQHLTQVGLSSRMNGYPAGGRAAPGQNGGIGWNHYYGEHFSRAEPEKDAFLDCPDYTSSSVFQTPRGGIREPSAPPVHLDSPGVGYLSAPLPMDTSPPAHSSASLIKAIREELLRLSQKQAAVPSYHS</sequence>
<evidence type="ECO:0000256" key="2">
    <source>
        <dbReference type="SAM" id="Phobius"/>
    </source>
</evidence>
<feature type="region of interest" description="Disordered" evidence="1">
    <location>
        <begin position="1175"/>
        <end position="1284"/>
    </location>
</feature>
<keyword evidence="2" id="KW-0812">Transmembrane</keyword>
<feature type="compositionally biased region" description="Pro residues" evidence="1">
    <location>
        <begin position="1494"/>
        <end position="1511"/>
    </location>
</feature>
<feature type="region of interest" description="Disordered" evidence="1">
    <location>
        <begin position="1418"/>
        <end position="1439"/>
    </location>
</feature>
<dbReference type="Proteomes" id="UP001488805">
    <property type="component" value="Unassembled WGS sequence"/>
</dbReference>
<feature type="compositionally biased region" description="Polar residues" evidence="1">
    <location>
        <begin position="485"/>
        <end position="498"/>
    </location>
</feature>
<feature type="region of interest" description="Disordered" evidence="1">
    <location>
        <begin position="69"/>
        <end position="94"/>
    </location>
</feature>
<reference evidence="3 4" key="1">
    <citation type="journal article" date="2024" name="Genome Biol. Evol.">
        <title>Chromosome-level genome assembly of the viviparous eelpout Zoarces viviparus.</title>
        <authorList>
            <person name="Fuhrmann N."/>
            <person name="Brasseur M.V."/>
            <person name="Bakowski C.E."/>
            <person name="Podsiadlowski L."/>
            <person name="Prost S."/>
            <person name="Krehenwinkel H."/>
            <person name="Mayer C."/>
        </authorList>
    </citation>
    <scope>NUCLEOTIDE SEQUENCE [LARGE SCALE GENOMIC DNA]</scope>
    <source>
        <strain evidence="3">NO-MEL_2022_Ind0_liver</strain>
    </source>
</reference>
<dbReference type="Pfam" id="PF12877">
    <property type="entry name" value="KIAA1549"/>
    <property type="match status" value="1"/>
</dbReference>
<keyword evidence="4" id="KW-1185">Reference proteome</keyword>
<dbReference type="PANTHER" id="PTHR21590">
    <property type="entry name" value="SEA DOMAIN-CONTAINING PROTEIN"/>
    <property type="match status" value="1"/>
</dbReference>
<keyword evidence="2" id="KW-0472">Membrane</keyword>
<organism evidence="3 4">
    <name type="scientific">Zoarces viviparus</name>
    <name type="common">Viviparous eelpout</name>
    <name type="synonym">Blennius viviparus</name>
    <dbReference type="NCBI Taxonomy" id="48416"/>
    <lineage>
        <taxon>Eukaryota</taxon>
        <taxon>Metazoa</taxon>
        <taxon>Chordata</taxon>
        <taxon>Craniata</taxon>
        <taxon>Vertebrata</taxon>
        <taxon>Euteleostomi</taxon>
        <taxon>Actinopterygii</taxon>
        <taxon>Neopterygii</taxon>
        <taxon>Teleostei</taxon>
        <taxon>Neoteleostei</taxon>
        <taxon>Acanthomorphata</taxon>
        <taxon>Eupercaria</taxon>
        <taxon>Perciformes</taxon>
        <taxon>Cottioidei</taxon>
        <taxon>Zoarcales</taxon>
        <taxon>Zoarcidae</taxon>
        <taxon>Zoarcinae</taxon>
        <taxon>Zoarces</taxon>
    </lineage>
</organism>
<feature type="region of interest" description="Disordered" evidence="1">
    <location>
        <begin position="1466"/>
        <end position="1512"/>
    </location>
</feature>
<feature type="region of interest" description="Disordered" evidence="1">
    <location>
        <begin position="167"/>
        <end position="224"/>
    </location>
</feature>
<keyword evidence="2" id="KW-1133">Transmembrane helix</keyword>
<dbReference type="PANTHER" id="PTHR21590:SF4">
    <property type="entry name" value="UPF0606 PROTEIN KIAA1549"/>
    <property type="match status" value="1"/>
</dbReference>
<proteinExistence type="predicted"/>
<accession>A0AAW1E375</accession>
<feature type="compositionally biased region" description="Low complexity" evidence="1">
    <location>
        <begin position="1189"/>
        <end position="1199"/>
    </location>
</feature>
<feature type="region of interest" description="Disordered" evidence="1">
    <location>
        <begin position="698"/>
        <end position="730"/>
    </location>
</feature>
<feature type="compositionally biased region" description="Polar residues" evidence="1">
    <location>
        <begin position="519"/>
        <end position="534"/>
    </location>
</feature>
<dbReference type="InterPro" id="IPR024606">
    <property type="entry name" value="KIAA1549"/>
</dbReference>
<evidence type="ECO:0000313" key="3">
    <source>
        <dbReference type="EMBL" id="KAK9516974.1"/>
    </source>
</evidence>
<feature type="transmembrane region" description="Helical" evidence="2">
    <location>
        <begin position="805"/>
        <end position="825"/>
    </location>
</feature>
<protein>
    <submittedName>
        <fullName evidence="3">Uncharacterized protein</fullName>
    </submittedName>
</protein>
<feature type="compositionally biased region" description="Pro residues" evidence="1">
    <location>
        <begin position="127"/>
        <end position="139"/>
    </location>
</feature>
<name>A0AAW1E375_ZOAVI</name>
<feature type="compositionally biased region" description="Basic and acidic residues" evidence="1">
    <location>
        <begin position="1237"/>
        <end position="1249"/>
    </location>
</feature>
<feature type="region of interest" description="Disordered" evidence="1">
    <location>
        <begin position="1586"/>
        <end position="1610"/>
    </location>
</feature>
<feature type="region of interest" description="Disordered" evidence="1">
    <location>
        <begin position="483"/>
        <end position="534"/>
    </location>
</feature>
<gene>
    <name evidence="3" type="ORF">VZT92_024877</name>
</gene>
<evidence type="ECO:0000256" key="1">
    <source>
        <dbReference type="SAM" id="MobiDB-lite"/>
    </source>
</evidence>
<feature type="compositionally biased region" description="Basic residues" evidence="1">
    <location>
        <begin position="1420"/>
        <end position="1429"/>
    </location>
</feature>